<keyword evidence="3" id="KW-1185">Reference proteome</keyword>
<name>A0ABT9B7U2_9BACT</name>
<reference evidence="2" key="1">
    <citation type="submission" date="2023-07" db="EMBL/GenBank/DDBJ databases">
        <authorList>
            <person name="Kim M.K."/>
        </authorList>
    </citation>
    <scope>NUCLEOTIDE SEQUENCE</scope>
    <source>
        <strain evidence="2">ASUV-10-1</strain>
    </source>
</reference>
<feature type="chain" id="PRO_5046863850" evidence="1">
    <location>
        <begin position="20"/>
        <end position="194"/>
    </location>
</feature>
<accession>A0ABT9B7U2</accession>
<sequence>MKRFVILLGLVGAGQLLLASGAPRVAQRGGPPCAYATRPDSVSRLLRQIDQVFPGCVQRSCQGKQRQYRAVFETDTCFIEDPRVDPPYNLAGPRREDRLRQGFRTGFRKPIGESGTIEVLCYQTAADAARSQLVMDSIVYECRNRENRAEECIGISLFRSARQGRCIIRFNTYAEDPLRGLAIRQIRGCLYSAL</sequence>
<evidence type="ECO:0000256" key="1">
    <source>
        <dbReference type="SAM" id="SignalP"/>
    </source>
</evidence>
<proteinExistence type="predicted"/>
<dbReference type="RefSeq" id="WP_305005090.1">
    <property type="nucleotide sequence ID" value="NZ_JAUQSY010000002.1"/>
</dbReference>
<dbReference type="EMBL" id="JAUQSY010000002">
    <property type="protein sequence ID" value="MDO7873774.1"/>
    <property type="molecule type" value="Genomic_DNA"/>
</dbReference>
<keyword evidence="1" id="KW-0732">Signal</keyword>
<gene>
    <name evidence="2" type="ORF">Q5H93_03450</name>
</gene>
<evidence type="ECO:0000313" key="2">
    <source>
        <dbReference type="EMBL" id="MDO7873774.1"/>
    </source>
</evidence>
<feature type="signal peptide" evidence="1">
    <location>
        <begin position="1"/>
        <end position="19"/>
    </location>
</feature>
<dbReference type="Proteomes" id="UP001176429">
    <property type="component" value="Unassembled WGS sequence"/>
</dbReference>
<protein>
    <submittedName>
        <fullName evidence="2">Uncharacterized protein</fullName>
    </submittedName>
</protein>
<comment type="caution">
    <text evidence="2">The sequence shown here is derived from an EMBL/GenBank/DDBJ whole genome shotgun (WGS) entry which is preliminary data.</text>
</comment>
<evidence type="ECO:0000313" key="3">
    <source>
        <dbReference type="Proteomes" id="UP001176429"/>
    </source>
</evidence>
<organism evidence="2 3">
    <name type="scientific">Hymenobacter aranciens</name>
    <dbReference type="NCBI Taxonomy" id="3063996"/>
    <lineage>
        <taxon>Bacteria</taxon>
        <taxon>Pseudomonadati</taxon>
        <taxon>Bacteroidota</taxon>
        <taxon>Cytophagia</taxon>
        <taxon>Cytophagales</taxon>
        <taxon>Hymenobacteraceae</taxon>
        <taxon>Hymenobacter</taxon>
    </lineage>
</organism>